<dbReference type="OrthoDB" id="4639498at2"/>
<reference evidence="1 2" key="1">
    <citation type="submission" date="2018-12" db="EMBL/GenBank/DDBJ databases">
        <title>Draft genome sequences of Mycolicibacterium peregrinum isolated from a pig with lymphadenitis and from soil on the same Japanese pig farm.</title>
        <authorList>
            <person name="Komatsu T."/>
            <person name="Ohya K."/>
            <person name="Sawai K."/>
            <person name="Odoi J.O."/>
            <person name="Otsu K."/>
            <person name="Ota A."/>
            <person name="Ito T."/>
            <person name="Kawai M."/>
            <person name="Maruyama F."/>
        </authorList>
    </citation>
    <scope>NUCLEOTIDE SEQUENCE [LARGE SCALE GENOMIC DNA]</scope>
    <source>
        <strain evidence="1 2">138</strain>
    </source>
</reference>
<proteinExistence type="predicted"/>
<keyword evidence="2" id="KW-1185">Reference proteome</keyword>
<protein>
    <submittedName>
        <fullName evidence="1">Uncharacterized protein</fullName>
    </submittedName>
</protein>
<accession>A0A1X2AET0</accession>
<dbReference type="AlphaFoldDB" id="A0A1X2AET0"/>
<gene>
    <name evidence="1" type="ORF">EJD98_17360</name>
</gene>
<dbReference type="EMBL" id="RWKA01000009">
    <property type="protein sequence ID" value="TGB40951.1"/>
    <property type="molecule type" value="Genomic_DNA"/>
</dbReference>
<organism evidence="1 2">
    <name type="scientific">Mycolicibacterium peregrinum</name>
    <name type="common">Mycobacterium peregrinum</name>
    <dbReference type="NCBI Taxonomy" id="43304"/>
    <lineage>
        <taxon>Bacteria</taxon>
        <taxon>Bacillati</taxon>
        <taxon>Actinomycetota</taxon>
        <taxon>Actinomycetes</taxon>
        <taxon>Mycobacteriales</taxon>
        <taxon>Mycobacteriaceae</taxon>
        <taxon>Mycolicibacterium</taxon>
    </lineage>
</organism>
<evidence type="ECO:0000313" key="1">
    <source>
        <dbReference type="EMBL" id="TGB40951.1"/>
    </source>
</evidence>
<sequence>MTMSVPSCDQQRAGTALIRALGVADEPARFDAMERDEVVQLTRQQELRQARYYRGLLESQRAEVEEELARDCELLVRHSADDRNRRRMPRLREAIRRKRREQYQIDCLLESLNMRFFRPRPMPLPDHRFTIEVEPTRHGYRVRIPELDQVVTAVSRDDAAMTAREYIAVSIGIAISRIAVTPGRLDT</sequence>
<dbReference type="GeneID" id="98803712"/>
<dbReference type="Proteomes" id="UP000297792">
    <property type="component" value="Unassembled WGS sequence"/>
</dbReference>
<comment type="caution">
    <text evidence="1">The sequence shown here is derived from an EMBL/GenBank/DDBJ whole genome shotgun (WGS) entry which is preliminary data.</text>
</comment>
<dbReference type="RefSeq" id="WP_055110928.1">
    <property type="nucleotide sequence ID" value="NZ_JACKTU010000006.1"/>
</dbReference>
<name>A0A1X2AET0_MYCPR</name>
<evidence type="ECO:0000313" key="2">
    <source>
        <dbReference type="Proteomes" id="UP000297792"/>
    </source>
</evidence>